<dbReference type="KEGG" id="cdiv:CPM_0412"/>
<dbReference type="Proteomes" id="UP000187822">
    <property type="component" value="Chromosome I"/>
</dbReference>
<proteinExistence type="predicted"/>
<gene>
    <name evidence="2" type="ORF">CPM_0412</name>
    <name evidence="1" type="ORF">CSP5_0440</name>
</gene>
<reference evidence="2" key="3">
    <citation type="submission" date="2016-06" db="EMBL/GenBank/DDBJ databases">
        <authorList>
            <person name="Olsen C.W."/>
            <person name="Carey S."/>
            <person name="Hinshaw L."/>
            <person name="Karasin A.I."/>
        </authorList>
    </citation>
    <scope>NUCLEOTIDE SEQUENCE [LARGE SCALE GENOMIC DNA]</scope>
    <source>
        <strain evidence="2">PM4</strain>
    </source>
</reference>
<name>A0A1N5T2G0_9ARCH</name>
<dbReference type="AlphaFoldDB" id="A0A1N5T2G0"/>
<reference evidence="1 4" key="1">
    <citation type="submission" date="2016-04" db="EMBL/GenBank/DDBJ databases">
        <authorList>
            <person name="Evans L.H."/>
            <person name="Alamgir A."/>
            <person name="Owens N."/>
            <person name="Weber N.D."/>
            <person name="Virtaneva K."/>
            <person name="Barbian K."/>
            <person name="Babar A."/>
            <person name="Rosenke K."/>
        </authorList>
    </citation>
    <scope>NUCLEOTIDE SEQUENCE [LARGE SCALE GENOMIC DNA]</scope>
    <source>
        <strain evidence="1">S5</strain>
        <strain evidence="4">S5(T) (JCM 30642 \VKM B-2941)</strain>
    </source>
</reference>
<dbReference type="SUPFAM" id="SSF50249">
    <property type="entry name" value="Nucleic acid-binding proteins"/>
    <property type="match status" value="1"/>
</dbReference>
<dbReference type="Pfam" id="PF21128">
    <property type="entry name" value="WHD_MCM4"/>
    <property type="match status" value="1"/>
</dbReference>
<accession>A0A1N5T2G0</accession>
<dbReference type="Gene3D" id="2.40.50.140">
    <property type="entry name" value="Nucleic acid-binding proteins"/>
    <property type="match status" value="1"/>
</dbReference>
<sequence length="271" mass="31189">MERRREPARWIFAKELRDTTMTFVEGEDDARREYFITPGGSYGRRILICGKITQKTQDNDMTKFTVADHTGAFYVTFFSKDFNQNTKVQVDAVNENDLVVLMGRTSYFRSNEGKMYININPEYVRTVNEVDTEYWKMRTAKSLNNRLLAIKEIRKSPEIDQNHLMDLGFTEDEAKGSLKAYSLYENYNTGPLEEIIAGMSSYQFSDAAVKLKDNVLQIIKENNPFGGISYDEILQRLAKDGVEARQLDETLNLLGADGEIYEAGKRKFRAI</sequence>
<evidence type="ECO:0000313" key="4">
    <source>
        <dbReference type="Proteomes" id="UP000195607"/>
    </source>
</evidence>
<evidence type="ECO:0000313" key="2">
    <source>
        <dbReference type="EMBL" id="SJK84296.1"/>
    </source>
</evidence>
<organism evidence="1 4">
    <name type="scientific">Cuniculiplasma divulgatum</name>
    <dbReference type="NCBI Taxonomy" id="1673428"/>
    <lineage>
        <taxon>Archaea</taxon>
        <taxon>Methanobacteriati</taxon>
        <taxon>Thermoplasmatota</taxon>
        <taxon>Thermoplasmata</taxon>
        <taxon>Thermoplasmatales</taxon>
        <taxon>Cuniculiplasmataceae</taxon>
        <taxon>Cuniculiplasma</taxon>
    </lineage>
</organism>
<evidence type="ECO:0000313" key="1">
    <source>
        <dbReference type="EMBL" id="SIM42522.1"/>
    </source>
</evidence>
<reference evidence="3" key="2">
    <citation type="submission" date="2016-06" db="EMBL/GenBank/DDBJ databases">
        <authorList>
            <person name="Toshchakov V.S."/>
        </authorList>
    </citation>
    <scope>NUCLEOTIDE SEQUENCE [LARGE SCALE GENOMIC DNA]</scope>
    <source>
        <strain>PM4 (JCM 30641</strain>
        <strain evidence="3">\VKM B-2940)</strain>
    </source>
</reference>
<dbReference type="Proteomes" id="UP000195607">
    <property type="component" value="Chromosome I"/>
</dbReference>
<dbReference type="STRING" id="1673428.CPM_0412"/>
<dbReference type="EMBL" id="LT671858">
    <property type="protein sequence ID" value="SIM42522.1"/>
    <property type="molecule type" value="Genomic_DNA"/>
</dbReference>
<keyword evidence="3" id="KW-1185">Reference proteome</keyword>
<dbReference type="EMBL" id="LT719092">
    <property type="protein sequence ID" value="SJK84296.1"/>
    <property type="molecule type" value="Genomic_DNA"/>
</dbReference>
<dbReference type="InterPro" id="IPR036388">
    <property type="entry name" value="WH-like_DNA-bd_sf"/>
</dbReference>
<dbReference type="Gene3D" id="1.10.10.10">
    <property type="entry name" value="Winged helix-like DNA-binding domain superfamily/Winged helix DNA-binding domain"/>
    <property type="match status" value="1"/>
</dbReference>
<evidence type="ECO:0000313" key="3">
    <source>
        <dbReference type="Proteomes" id="UP000187822"/>
    </source>
</evidence>
<protein>
    <submittedName>
        <fullName evidence="1">Replication factor A small subunit</fullName>
    </submittedName>
</protein>
<dbReference type="InterPro" id="IPR012340">
    <property type="entry name" value="NA-bd_OB-fold"/>
</dbReference>